<sequence>MEKVQTEVKLKSPLRKRTFWKRLQDESYLQLMAWLGIIWMLVFNYAPMYGLLVAFKSRYMPTTPLFSSEFLSLPWAKNGGFEHFIAFFKDEEFKNVMLNTLGISILKLCICFPLPIFFAILLNEVRNPKFKKTVQTISYLPHFLSWVVLGGILTNWMDVQGLFNQLLMNMGLLKEPVYFLAEPKYFWGIVVLSDLWKEIGWSAIIYLAAISGIDQEMYEAAEVDGAGRLRQIFSITLPSIKGTIVIMFILAVGGLLNSNFDQIFVLRNPLNDVRSNVIDIYTYKIGLGTIGRLSYASAVGLFKSVVAFILLFIANNVTKKLNDTSLF</sequence>
<feature type="transmembrane region" description="Helical" evidence="5">
    <location>
        <begin position="31"/>
        <end position="55"/>
    </location>
</feature>
<dbReference type="SUPFAM" id="SSF161098">
    <property type="entry name" value="MetI-like"/>
    <property type="match status" value="1"/>
</dbReference>
<dbReference type="PANTHER" id="PTHR43496">
    <property type="entry name" value="PROTEIN LPLB"/>
    <property type="match status" value="1"/>
</dbReference>
<dbReference type="EMBL" id="JACHFR010000001">
    <property type="protein sequence ID" value="MBB5217812.1"/>
    <property type="molecule type" value="Genomic_DNA"/>
</dbReference>
<dbReference type="AlphaFoldDB" id="A0A840SEB3"/>
<organism evidence="7 9">
    <name type="scientific">Treponema rectale</name>
    <dbReference type="NCBI Taxonomy" id="744512"/>
    <lineage>
        <taxon>Bacteria</taxon>
        <taxon>Pseudomonadati</taxon>
        <taxon>Spirochaetota</taxon>
        <taxon>Spirochaetia</taxon>
        <taxon>Spirochaetales</taxon>
        <taxon>Treponemataceae</taxon>
        <taxon>Treponema</taxon>
    </lineage>
</organism>
<evidence type="ECO:0000256" key="4">
    <source>
        <dbReference type="ARBA" id="ARBA00023136"/>
    </source>
</evidence>
<evidence type="ECO:0000259" key="6">
    <source>
        <dbReference type="PROSITE" id="PS50928"/>
    </source>
</evidence>
<dbReference type="PANTHER" id="PTHR43496:SF1">
    <property type="entry name" value="POLYGALACTURONAN_RHAMNOGALACTURONAN TRANSPORT SYSTEM PERMEASE PROTEIN YTEP"/>
    <property type="match status" value="1"/>
</dbReference>
<dbReference type="GO" id="GO:0055085">
    <property type="term" value="P:transmembrane transport"/>
    <property type="evidence" value="ECO:0007669"/>
    <property type="project" value="InterPro"/>
</dbReference>
<evidence type="ECO:0000313" key="9">
    <source>
        <dbReference type="Proteomes" id="UP000578697"/>
    </source>
</evidence>
<accession>A0A840SEB3</accession>
<comment type="similarity">
    <text evidence="5">Belongs to the binding-protein-dependent transport system permease family.</text>
</comment>
<feature type="transmembrane region" description="Helical" evidence="5">
    <location>
        <begin position="232"/>
        <end position="256"/>
    </location>
</feature>
<evidence type="ECO:0000256" key="5">
    <source>
        <dbReference type="RuleBase" id="RU363032"/>
    </source>
</evidence>
<gene>
    <name evidence="8" type="ORF">DYE49_08325</name>
    <name evidence="7" type="ORF">HNP77_000156</name>
</gene>
<feature type="domain" description="ABC transmembrane type-1" evidence="6">
    <location>
        <begin position="97"/>
        <end position="314"/>
    </location>
</feature>
<feature type="transmembrane region" description="Helical" evidence="5">
    <location>
        <begin position="293"/>
        <end position="314"/>
    </location>
</feature>
<keyword evidence="5" id="KW-0813">Transport</keyword>
<keyword evidence="9" id="KW-1185">Reference proteome</keyword>
<evidence type="ECO:0000256" key="1">
    <source>
        <dbReference type="ARBA" id="ARBA00004651"/>
    </source>
</evidence>
<reference evidence="8 10" key="1">
    <citation type="submission" date="2018-08" db="EMBL/GenBank/DDBJ databases">
        <title>The first complete genome of Treponema rectale (CHPAT), a commensal spirochete of the bovine rectum.</title>
        <authorList>
            <person name="Staton G.J."/>
            <person name="Clegg S.R."/>
            <person name="Carter S.D."/>
            <person name="Radford A.D."/>
            <person name="Darby A."/>
            <person name="Hall N."/>
            <person name="Birtles R.J."/>
            <person name="Evans N.J."/>
        </authorList>
    </citation>
    <scope>NUCLEOTIDE SEQUENCE [LARGE SCALE GENOMIC DNA]</scope>
    <source>
        <strain evidence="8 10">CHPA</strain>
    </source>
</reference>
<evidence type="ECO:0000256" key="2">
    <source>
        <dbReference type="ARBA" id="ARBA00022692"/>
    </source>
</evidence>
<reference evidence="7 9" key="2">
    <citation type="submission" date="2020-08" db="EMBL/GenBank/DDBJ databases">
        <title>Genomic Encyclopedia of Type Strains, Phase IV (KMG-IV): sequencing the most valuable type-strain genomes for metagenomic binning, comparative biology and taxonomic classification.</title>
        <authorList>
            <person name="Goeker M."/>
        </authorList>
    </citation>
    <scope>NUCLEOTIDE SEQUENCE [LARGE SCALE GENOMIC DNA]</scope>
    <source>
        <strain evidence="7 9">DSM 103679</strain>
    </source>
</reference>
<dbReference type="Proteomes" id="UP000578697">
    <property type="component" value="Unassembled WGS sequence"/>
</dbReference>
<keyword evidence="4 5" id="KW-0472">Membrane</keyword>
<evidence type="ECO:0000256" key="3">
    <source>
        <dbReference type="ARBA" id="ARBA00022989"/>
    </source>
</evidence>
<feature type="transmembrane region" description="Helical" evidence="5">
    <location>
        <begin position="101"/>
        <end position="122"/>
    </location>
</feature>
<dbReference type="InterPro" id="IPR035906">
    <property type="entry name" value="MetI-like_sf"/>
</dbReference>
<dbReference type="Proteomes" id="UP000593591">
    <property type="component" value="Chromosome"/>
</dbReference>
<evidence type="ECO:0000313" key="8">
    <source>
        <dbReference type="EMBL" id="QOS40461.1"/>
    </source>
</evidence>
<dbReference type="Gene3D" id="1.10.3720.10">
    <property type="entry name" value="MetI-like"/>
    <property type="match status" value="1"/>
</dbReference>
<dbReference type="KEGG" id="trc:DYE49_08325"/>
<dbReference type="InterPro" id="IPR000515">
    <property type="entry name" value="MetI-like"/>
</dbReference>
<dbReference type="PROSITE" id="PS50928">
    <property type="entry name" value="ABC_TM1"/>
    <property type="match status" value="1"/>
</dbReference>
<keyword evidence="2 5" id="KW-0812">Transmembrane</keyword>
<dbReference type="RefSeq" id="WP_184651258.1">
    <property type="nucleotide sequence ID" value="NZ_JACHFR010000001.1"/>
</dbReference>
<evidence type="ECO:0000313" key="10">
    <source>
        <dbReference type="Proteomes" id="UP000593591"/>
    </source>
</evidence>
<dbReference type="EMBL" id="CP031517">
    <property type="protein sequence ID" value="QOS40461.1"/>
    <property type="molecule type" value="Genomic_DNA"/>
</dbReference>
<evidence type="ECO:0000313" key="7">
    <source>
        <dbReference type="EMBL" id="MBB5217812.1"/>
    </source>
</evidence>
<dbReference type="CDD" id="cd06261">
    <property type="entry name" value="TM_PBP2"/>
    <property type="match status" value="1"/>
</dbReference>
<protein>
    <submittedName>
        <fullName evidence="7">Putative aldouronate transport system permease protein</fullName>
    </submittedName>
    <submittedName>
        <fullName evidence="8">Sugar ABC transporter permease</fullName>
    </submittedName>
</protein>
<dbReference type="GO" id="GO:0005886">
    <property type="term" value="C:plasma membrane"/>
    <property type="evidence" value="ECO:0007669"/>
    <property type="project" value="UniProtKB-SubCell"/>
</dbReference>
<dbReference type="Pfam" id="PF00528">
    <property type="entry name" value="BPD_transp_1"/>
    <property type="match status" value="1"/>
</dbReference>
<proteinExistence type="inferred from homology"/>
<comment type="subcellular location">
    <subcellularLocation>
        <location evidence="1 5">Cell membrane</location>
        <topology evidence="1 5">Multi-pass membrane protein</topology>
    </subcellularLocation>
</comment>
<name>A0A840SEB3_9SPIR</name>
<keyword evidence="3 5" id="KW-1133">Transmembrane helix</keyword>